<evidence type="ECO:0000313" key="13">
    <source>
        <dbReference type="WBParaSite" id="jg6981"/>
    </source>
</evidence>
<evidence type="ECO:0000259" key="11">
    <source>
        <dbReference type="PROSITE" id="PS50215"/>
    </source>
</evidence>
<keyword evidence="9" id="KW-0325">Glycoprotein</keyword>
<keyword evidence="4" id="KW-0479">Metal-binding</keyword>
<evidence type="ECO:0000256" key="7">
    <source>
        <dbReference type="ARBA" id="ARBA00023049"/>
    </source>
</evidence>
<sequence>MPTTSTWEASIGWIKISTVTALPYDPRSGGGHGVQKVEHVPKYDLVDAQRERLPDGTVRTIRFKAWNSTYVVQLQRNDKIISPHMTSVVRDGNSSTISKGFPSHINTDCHFHGQVISHNNEKAAISDCSKLMGVIVNDDHFLMLQTIPHRFLRENEQTPKHLVYKREAALINPLEHFLEAEKQVSSPSIDPSSVFLSSAKGSDEDEEFCDISKSMDGDLHFEYDSKAFAPAATRLESVFALNYTLPSEAKLDSLFIFPQLDPITLEIGLFLDSQLYEHFKREFTVDPEQHLTDFSLALINNVHVLYQQPTLSPNLDIVIVHFEMWKTQPARINPGSDLTDPNHWDHGVLLTGYDIYHTTASVAGVAPVGRMCDDLFACSLVEASIWADLLSWLMRWVTSYMGMVHDGVQNQCGRSCCLMSAVNGAGKTTWSTCSVREFNSFLLQLDESGRGNCLRDPAESIASHDHLKDGRLPGQRFTADQQCSYFWGRDYQVEIPNGRIFEDICRILWCGNNGSTISTAHPALEGSWCGGTKWCHEGKCEQWNMLSPAPTVVNGEWSEWSSVDKQQCPITPCQITGSIALKSQLRTCTNPAPNNGGANCFGSNVRGLLCGQAKSTCEGFTRQEFGDRLCAAIRNDPSRPDRQLSGQSFAHTSQPCKIWCHVRDSELIRNKGQFPNGSPCGVEQYCVSGTCLSLSCNKQAVVSQTLDCPPLMPTNVRNKQSKWDSWAAWSQCSVTCGDHGVQKRLRKCRSPDSECAGKSSEVRPCEPIPPRCQLYSEWTIWTECSETCGPPAKRKRTRTCLSDTCDFKLLKELEDCKEVRCPEWETWQDWSICSAHCGQGERQRTRKCSVEGACQGESQQLASCFEKVPLFLDVGFKIREDDRRAGNSKKDINRNLIGA</sequence>
<dbReference type="Pfam" id="PF25379">
    <property type="entry name" value="Adt-1"/>
    <property type="match status" value="1"/>
</dbReference>
<dbReference type="InterPro" id="IPR057401">
    <property type="entry name" value="Adt-1/2-like_dom"/>
</dbReference>
<protein>
    <submittedName>
        <fullName evidence="13">Peptidase M12B domain-containing protein</fullName>
    </submittedName>
</protein>
<accession>A0A915EMN6</accession>
<dbReference type="Pfam" id="PF01421">
    <property type="entry name" value="Reprolysin"/>
    <property type="match status" value="1"/>
</dbReference>
<dbReference type="GO" id="GO:0031012">
    <property type="term" value="C:extracellular matrix"/>
    <property type="evidence" value="ECO:0007669"/>
    <property type="project" value="TreeGrafter"/>
</dbReference>
<dbReference type="PANTHER" id="PTHR13723">
    <property type="entry name" value="ADAMTS A DISINTEGRIN AND METALLOPROTEASE WITH THROMBOSPONDIN MOTIFS PROTEASE"/>
    <property type="match status" value="1"/>
</dbReference>
<proteinExistence type="predicted"/>
<dbReference type="InterPro" id="IPR024079">
    <property type="entry name" value="MetalloPept_cat_dom_sf"/>
</dbReference>
<dbReference type="InterPro" id="IPR036383">
    <property type="entry name" value="TSP1_rpt_sf"/>
</dbReference>
<comment type="caution">
    <text evidence="10">Lacks conserved residue(s) required for the propagation of feature annotation.</text>
</comment>
<dbReference type="GO" id="GO:0046872">
    <property type="term" value="F:metal ion binding"/>
    <property type="evidence" value="ECO:0007669"/>
    <property type="project" value="UniProtKB-KW"/>
</dbReference>
<feature type="disulfide bond" evidence="10">
    <location>
        <begin position="412"/>
        <end position="417"/>
    </location>
</feature>
<dbReference type="Gene3D" id="2.20.100.10">
    <property type="entry name" value="Thrombospondin type-1 (TSP1) repeat"/>
    <property type="match status" value="4"/>
</dbReference>
<keyword evidence="6" id="KW-0862">Zinc</keyword>
<feature type="domain" description="Peptidase M12B" evidence="11">
    <location>
        <begin position="263"/>
        <end position="442"/>
    </location>
</feature>
<dbReference type="GO" id="GO:0004222">
    <property type="term" value="F:metalloendopeptidase activity"/>
    <property type="evidence" value="ECO:0007669"/>
    <property type="project" value="InterPro"/>
</dbReference>
<dbReference type="PROSITE" id="PS50092">
    <property type="entry name" value="TSP1"/>
    <property type="match status" value="3"/>
</dbReference>
<dbReference type="SMART" id="SM00209">
    <property type="entry name" value="TSP1"/>
    <property type="match status" value="3"/>
</dbReference>
<dbReference type="InterPro" id="IPR001590">
    <property type="entry name" value="Peptidase_M12B"/>
</dbReference>
<evidence type="ECO:0000256" key="10">
    <source>
        <dbReference type="PROSITE-ProRule" id="PRU00276"/>
    </source>
</evidence>
<dbReference type="Gene3D" id="3.40.1620.60">
    <property type="match status" value="1"/>
</dbReference>
<organism evidence="12 13">
    <name type="scientific">Ditylenchus dipsaci</name>
    <dbReference type="NCBI Taxonomy" id="166011"/>
    <lineage>
        <taxon>Eukaryota</taxon>
        <taxon>Metazoa</taxon>
        <taxon>Ecdysozoa</taxon>
        <taxon>Nematoda</taxon>
        <taxon>Chromadorea</taxon>
        <taxon>Rhabditida</taxon>
        <taxon>Tylenchina</taxon>
        <taxon>Tylenchomorpha</taxon>
        <taxon>Sphaerularioidea</taxon>
        <taxon>Anguinidae</taxon>
        <taxon>Anguininae</taxon>
        <taxon>Ditylenchus</taxon>
    </lineage>
</organism>
<evidence type="ECO:0000256" key="3">
    <source>
        <dbReference type="ARBA" id="ARBA00022670"/>
    </source>
</evidence>
<dbReference type="GO" id="GO:0005576">
    <property type="term" value="C:extracellular region"/>
    <property type="evidence" value="ECO:0007669"/>
    <property type="project" value="UniProtKB-SubCell"/>
</dbReference>
<dbReference type="InterPro" id="IPR000884">
    <property type="entry name" value="TSP1_rpt"/>
</dbReference>
<dbReference type="Proteomes" id="UP000887574">
    <property type="component" value="Unplaced"/>
</dbReference>
<dbReference type="WBParaSite" id="jg6981">
    <property type="protein sequence ID" value="jg6981"/>
    <property type="gene ID" value="jg6981"/>
</dbReference>
<evidence type="ECO:0000256" key="5">
    <source>
        <dbReference type="ARBA" id="ARBA00022801"/>
    </source>
</evidence>
<evidence type="ECO:0000256" key="6">
    <source>
        <dbReference type="ARBA" id="ARBA00022833"/>
    </source>
</evidence>
<evidence type="ECO:0000256" key="8">
    <source>
        <dbReference type="ARBA" id="ARBA00023157"/>
    </source>
</evidence>
<dbReference type="GO" id="GO:0006508">
    <property type="term" value="P:proteolysis"/>
    <property type="evidence" value="ECO:0007669"/>
    <property type="project" value="UniProtKB-KW"/>
</dbReference>
<dbReference type="Pfam" id="PF00090">
    <property type="entry name" value="TSP_1"/>
    <property type="match status" value="3"/>
</dbReference>
<keyword evidence="7" id="KW-0482">Metalloprotease</keyword>
<keyword evidence="3" id="KW-0645">Protease</keyword>
<evidence type="ECO:0000256" key="1">
    <source>
        <dbReference type="ARBA" id="ARBA00004613"/>
    </source>
</evidence>
<dbReference type="PANTHER" id="PTHR13723:SF315">
    <property type="entry name" value="NO LONG NERVE CORD, ISOFORM C"/>
    <property type="match status" value="1"/>
</dbReference>
<keyword evidence="5" id="KW-0378">Hydrolase</keyword>
<evidence type="ECO:0000256" key="9">
    <source>
        <dbReference type="ARBA" id="ARBA00023180"/>
    </source>
</evidence>
<dbReference type="SUPFAM" id="SSF82895">
    <property type="entry name" value="TSP-1 type 1 repeat"/>
    <property type="match status" value="3"/>
</dbReference>
<dbReference type="Pfam" id="PF17771">
    <property type="entry name" value="ADAMTS_CR_2"/>
    <property type="match status" value="1"/>
</dbReference>
<dbReference type="InterPro" id="IPR041645">
    <property type="entry name" value="ADAMTS_CR_2"/>
</dbReference>
<dbReference type="AlphaFoldDB" id="A0A915EMN6"/>
<dbReference type="Gene3D" id="3.40.390.10">
    <property type="entry name" value="Collagenase (Catalytic Domain)"/>
    <property type="match status" value="1"/>
</dbReference>
<dbReference type="SUPFAM" id="SSF55486">
    <property type="entry name" value="Metalloproteases ('zincins'), catalytic domain"/>
    <property type="match status" value="1"/>
</dbReference>
<name>A0A915EMN6_9BILA</name>
<dbReference type="InterPro" id="IPR050439">
    <property type="entry name" value="ADAMTS_ADAMTS-like"/>
</dbReference>
<keyword evidence="8 10" id="KW-1015">Disulfide bond</keyword>
<evidence type="ECO:0000256" key="2">
    <source>
        <dbReference type="ARBA" id="ARBA00022525"/>
    </source>
</evidence>
<comment type="subcellular location">
    <subcellularLocation>
        <location evidence="1">Secreted</location>
    </subcellularLocation>
</comment>
<dbReference type="GO" id="GO:0030198">
    <property type="term" value="P:extracellular matrix organization"/>
    <property type="evidence" value="ECO:0007669"/>
    <property type="project" value="TreeGrafter"/>
</dbReference>
<evidence type="ECO:0000313" key="12">
    <source>
        <dbReference type="Proteomes" id="UP000887574"/>
    </source>
</evidence>
<keyword evidence="2" id="KW-0964">Secreted</keyword>
<reference evidence="13" key="1">
    <citation type="submission" date="2022-11" db="UniProtKB">
        <authorList>
            <consortium name="WormBaseParasite"/>
        </authorList>
    </citation>
    <scope>IDENTIFICATION</scope>
</reference>
<keyword evidence="12" id="KW-1185">Reference proteome</keyword>
<dbReference type="PROSITE" id="PS50215">
    <property type="entry name" value="ADAM_MEPRO"/>
    <property type="match status" value="1"/>
</dbReference>
<evidence type="ECO:0000256" key="4">
    <source>
        <dbReference type="ARBA" id="ARBA00022723"/>
    </source>
</evidence>
<dbReference type="PRINTS" id="PR01705">
    <property type="entry name" value="TSP1REPEAT"/>
</dbReference>